<dbReference type="Proteomes" id="UP000008370">
    <property type="component" value="Unassembled WGS sequence"/>
</dbReference>
<dbReference type="GeneID" id="18913119"/>
<evidence type="ECO:0000313" key="2">
    <source>
        <dbReference type="Proteomes" id="UP000008370"/>
    </source>
</evidence>
<dbReference type="AlphaFoldDB" id="K5VLH5"/>
<proteinExistence type="predicted"/>
<dbReference type="KEGG" id="pco:PHACADRAFT_211540"/>
<gene>
    <name evidence="1" type="ORF">PHACADRAFT_211540</name>
</gene>
<name>K5VLH5_PHACS</name>
<dbReference type="HOGENOM" id="CLU_717868_0_0_1"/>
<organism evidence="1 2">
    <name type="scientific">Phanerochaete carnosa (strain HHB-10118-sp)</name>
    <name type="common">White-rot fungus</name>
    <name type="synonym">Peniophora carnosa</name>
    <dbReference type="NCBI Taxonomy" id="650164"/>
    <lineage>
        <taxon>Eukaryota</taxon>
        <taxon>Fungi</taxon>
        <taxon>Dikarya</taxon>
        <taxon>Basidiomycota</taxon>
        <taxon>Agaricomycotina</taxon>
        <taxon>Agaricomycetes</taxon>
        <taxon>Polyporales</taxon>
        <taxon>Phanerochaetaceae</taxon>
        <taxon>Phanerochaete</taxon>
    </lineage>
</organism>
<sequence length="385" mass="43284">MLLSNSPRFIKLSEDDLDIVFSILQEDRIAEWDTLRLFGPAHRTLMACASMSRSWRVLAQRHLFRDLVLTYGVVIAENCNGMRHTACSGYGCSCHLNERTGARRGLSAFHRFLVESPHIRRYARSLRIRASPRVHERKEMDAALLSQVLAELPGLNDLYLEETSLLLSRSVRAQTSPPTGILALERLTLTFQHARSFYQDSVPRILAQCHRVQHIRLLGMVGWNGSPTPGRTSMGPPEPHLEVESVDIEISKPPGGKVFKYLAVATQRLRSIQVNKIAHPEVMDDLQALLDATHAKLERFVYGDMTADQSWDKGPDLSRCTNLVSVEIILDLGCITTGQELQHVINPMLSSLQKSPRDKLRRITLRTASSTRYCGHCTSIAASNR</sequence>
<evidence type="ECO:0008006" key="3">
    <source>
        <dbReference type="Google" id="ProtNLM"/>
    </source>
</evidence>
<dbReference type="EMBL" id="JH930475">
    <property type="protein sequence ID" value="EKM52268.1"/>
    <property type="molecule type" value="Genomic_DNA"/>
</dbReference>
<dbReference type="InParanoid" id="K5VLH5"/>
<evidence type="ECO:0000313" key="1">
    <source>
        <dbReference type="EMBL" id="EKM52268.1"/>
    </source>
</evidence>
<keyword evidence="2" id="KW-1185">Reference proteome</keyword>
<protein>
    <recommendedName>
        <fullName evidence="3">F-box domain-containing protein</fullName>
    </recommendedName>
</protein>
<accession>K5VLH5</accession>
<reference evidence="1 2" key="1">
    <citation type="journal article" date="2012" name="BMC Genomics">
        <title>Comparative genomics of the white-rot fungi, Phanerochaete carnosa and P. chrysosporium, to elucidate the genetic basis of the distinct wood types they colonize.</title>
        <authorList>
            <person name="Suzuki H."/>
            <person name="MacDonald J."/>
            <person name="Syed K."/>
            <person name="Salamov A."/>
            <person name="Hori C."/>
            <person name="Aerts A."/>
            <person name="Henrissat B."/>
            <person name="Wiebenga A."/>
            <person name="vanKuyk P.A."/>
            <person name="Barry K."/>
            <person name="Lindquist E."/>
            <person name="LaButti K."/>
            <person name="Lapidus A."/>
            <person name="Lucas S."/>
            <person name="Coutinho P."/>
            <person name="Gong Y."/>
            <person name="Samejima M."/>
            <person name="Mahadevan R."/>
            <person name="Abou-Zaid M."/>
            <person name="de Vries R.P."/>
            <person name="Igarashi K."/>
            <person name="Yadav J.S."/>
            <person name="Grigoriev I.V."/>
            <person name="Master E.R."/>
        </authorList>
    </citation>
    <scope>NUCLEOTIDE SEQUENCE [LARGE SCALE GENOMIC DNA]</scope>
    <source>
        <strain evidence="1 2">HHB-10118-sp</strain>
    </source>
</reference>
<dbReference type="RefSeq" id="XP_007398622.1">
    <property type="nucleotide sequence ID" value="XM_007398560.1"/>
</dbReference>